<dbReference type="Proteomes" id="UP000008912">
    <property type="component" value="Unassembled WGS sequence"/>
</dbReference>
<evidence type="ECO:0000256" key="9">
    <source>
        <dbReference type="ARBA" id="ARBA00023136"/>
    </source>
</evidence>
<evidence type="ECO:0000256" key="7">
    <source>
        <dbReference type="ARBA" id="ARBA00022982"/>
    </source>
</evidence>
<evidence type="ECO:0000256" key="10">
    <source>
        <dbReference type="ARBA" id="ARBA00031021"/>
    </source>
</evidence>
<name>G1LL41_AILME</name>
<comment type="similarity">
    <text evidence="2">Belongs to the UQCRB/QCR7 family.</text>
</comment>
<keyword evidence="4" id="KW-0813">Transport</keyword>
<evidence type="ECO:0000313" key="13">
    <source>
        <dbReference type="Proteomes" id="UP000008912"/>
    </source>
</evidence>
<protein>
    <recommendedName>
        <fullName evidence="3">Cytochrome b-c1 complex subunit 7</fullName>
    </recommendedName>
    <alternativeName>
        <fullName evidence="10">Complex III subunit VII</fullName>
    </alternativeName>
    <alternativeName>
        <fullName evidence="11">Ubiquinol-cytochrome c reductase complex 14 kDa protein</fullName>
    </alternativeName>
</protein>
<dbReference type="Pfam" id="PF02271">
    <property type="entry name" value="UCR_14kD"/>
    <property type="match status" value="1"/>
</dbReference>
<proteinExistence type="inferred from homology"/>
<dbReference type="InterPro" id="IPR003197">
    <property type="entry name" value="QCR7"/>
</dbReference>
<evidence type="ECO:0000256" key="1">
    <source>
        <dbReference type="ARBA" id="ARBA00004443"/>
    </source>
</evidence>
<evidence type="ECO:0000256" key="5">
    <source>
        <dbReference type="ARBA" id="ARBA00022660"/>
    </source>
</evidence>
<accession>G1LL41</accession>
<keyword evidence="9" id="KW-0472">Membrane</keyword>
<dbReference type="InterPro" id="IPR036544">
    <property type="entry name" value="QCR7_sf"/>
</dbReference>
<reference evidence="12 13" key="1">
    <citation type="journal article" date="2010" name="Nature">
        <title>The sequence and de novo assembly of the giant panda genome.</title>
        <authorList>
            <person name="Li R."/>
            <person name="Fan W."/>
            <person name="Tian G."/>
            <person name="Zhu H."/>
            <person name="He L."/>
            <person name="Cai J."/>
            <person name="Huang Q."/>
            <person name="Cai Q."/>
            <person name="Li B."/>
            <person name="Bai Y."/>
            <person name="Zhang Z."/>
            <person name="Zhang Y."/>
            <person name="Wang W."/>
            <person name="Li J."/>
            <person name="Wei F."/>
            <person name="Li H."/>
            <person name="Jian M."/>
            <person name="Li J."/>
            <person name="Zhang Z."/>
            <person name="Nielsen R."/>
            <person name="Li D."/>
            <person name="Gu W."/>
            <person name="Yang Z."/>
            <person name="Xuan Z."/>
            <person name="Ryder O.A."/>
            <person name="Leung F.C."/>
            <person name="Zhou Y."/>
            <person name="Cao J."/>
            <person name="Sun X."/>
            <person name="Fu Y."/>
            <person name="Fang X."/>
            <person name="Guo X."/>
            <person name="Wang B."/>
            <person name="Hou R."/>
            <person name="Shen F."/>
            <person name="Mu B."/>
            <person name="Ni P."/>
            <person name="Lin R."/>
            <person name="Qian W."/>
            <person name="Wang G."/>
            <person name="Yu C."/>
            <person name="Nie W."/>
            <person name="Wang J."/>
            <person name="Wu Z."/>
            <person name="Liang H."/>
            <person name="Min J."/>
            <person name="Wu Q."/>
            <person name="Cheng S."/>
            <person name="Ruan J."/>
            <person name="Wang M."/>
            <person name="Shi Z."/>
            <person name="Wen M."/>
            <person name="Liu B."/>
            <person name="Ren X."/>
            <person name="Zheng H."/>
            <person name="Dong D."/>
            <person name="Cook K."/>
            <person name="Shan G."/>
            <person name="Zhang H."/>
            <person name="Kosiol C."/>
            <person name="Xie X."/>
            <person name="Lu Z."/>
            <person name="Zheng H."/>
            <person name="Li Y."/>
            <person name="Steiner C.C."/>
            <person name="Lam T.T."/>
            <person name="Lin S."/>
            <person name="Zhang Q."/>
            <person name="Li G."/>
            <person name="Tian J."/>
            <person name="Gong T."/>
            <person name="Liu H."/>
            <person name="Zhang D."/>
            <person name="Fang L."/>
            <person name="Ye C."/>
            <person name="Zhang J."/>
            <person name="Hu W."/>
            <person name="Xu A."/>
            <person name="Ren Y."/>
            <person name="Zhang G."/>
            <person name="Bruford M.W."/>
            <person name="Li Q."/>
            <person name="Ma L."/>
            <person name="Guo Y."/>
            <person name="An N."/>
            <person name="Hu Y."/>
            <person name="Zheng Y."/>
            <person name="Shi Y."/>
            <person name="Li Z."/>
            <person name="Liu Q."/>
            <person name="Chen Y."/>
            <person name="Zhao J."/>
            <person name="Qu N."/>
            <person name="Zhao S."/>
            <person name="Tian F."/>
            <person name="Wang X."/>
            <person name="Wang H."/>
            <person name="Xu L."/>
            <person name="Liu X."/>
            <person name="Vinar T."/>
            <person name="Wang Y."/>
            <person name="Lam T.W."/>
            <person name="Yiu S.M."/>
            <person name="Liu S."/>
            <person name="Zhang H."/>
            <person name="Li D."/>
            <person name="Huang Y."/>
            <person name="Wang X."/>
            <person name="Yang G."/>
            <person name="Jiang Z."/>
            <person name="Wang J."/>
            <person name="Qin N."/>
            <person name="Li L."/>
            <person name="Li J."/>
            <person name="Bolund L."/>
            <person name="Kristiansen K."/>
            <person name="Wong G.K."/>
            <person name="Olson M."/>
            <person name="Zhang X."/>
            <person name="Li S."/>
            <person name="Yang H."/>
            <person name="Wang J."/>
            <person name="Wang J."/>
        </authorList>
    </citation>
    <scope>NUCLEOTIDE SEQUENCE [LARGE SCALE GENOMIC DNA]</scope>
</reference>
<dbReference type="STRING" id="9646.ENSAMEP00000007663"/>
<dbReference type="SUPFAM" id="SSF81524">
    <property type="entry name" value="14 kDa protein of cytochrome bc1 complex (Ubiquinol-cytochrome c reductase)"/>
    <property type="match status" value="1"/>
</dbReference>
<evidence type="ECO:0000256" key="8">
    <source>
        <dbReference type="ARBA" id="ARBA00023128"/>
    </source>
</evidence>
<keyword evidence="13" id="KW-1185">Reference proteome</keyword>
<keyword evidence="7" id="KW-0249">Electron transport</keyword>
<dbReference type="eggNOG" id="KOG3440">
    <property type="taxonomic scope" value="Eukaryota"/>
</dbReference>
<sequence>MQDDIVCENDGVKEAIRLLPKNLYNDRIIYIKRALHLTTRQQIFGKSASPSTPPPVCDLSLSLSCSLSLINIFKKLKKNAVGKIG</sequence>
<keyword evidence="6" id="KW-0999">Mitochondrion inner membrane</keyword>
<dbReference type="GO" id="GO:0005743">
    <property type="term" value="C:mitochondrial inner membrane"/>
    <property type="evidence" value="ECO:0007669"/>
    <property type="project" value="UniProtKB-SubCell"/>
</dbReference>
<dbReference type="AlphaFoldDB" id="G1LL41"/>
<dbReference type="HOGENOM" id="CLU_115154_2_0_1"/>
<dbReference type="GO" id="GO:0006122">
    <property type="term" value="P:mitochondrial electron transport, ubiquinol to cytochrome c"/>
    <property type="evidence" value="ECO:0007669"/>
    <property type="project" value="InterPro"/>
</dbReference>
<dbReference type="InParanoid" id="G1LL41"/>
<reference evidence="12" key="3">
    <citation type="submission" date="2025-09" db="UniProtKB">
        <authorList>
            <consortium name="Ensembl"/>
        </authorList>
    </citation>
    <scope>IDENTIFICATION</scope>
</reference>
<evidence type="ECO:0000313" key="12">
    <source>
        <dbReference type="Ensembl" id="ENSAMEP00000007663.2"/>
    </source>
</evidence>
<dbReference type="GO" id="GO:0045275">
    <property type="term" value="C:respiratory chain complex III"/>
    <property type="evidence" value="ECO:0007669"/>
    <property type="project" value="InterPro"/>
</dbReference>
<evidence type="ECO:0000256" key="6">
    <source>
        <dbReference type="ARBA" id="ARBA00022792"/>
    </source>
</evidence>
<keyword evidence="5" id="KW-0679">Respiratory chain</keyword>
<evidence type="ECO:0000256" key="2">
    <source>
        <dbReference type="ARBA" id="ARBA00008554"/>
    </source>
</evidence>
<evidence type="ECO:0000256" key="3">
    <source>
        <dbReference type="ARBA" id="ARBA00016323"/>
    </source>
</evidence>
<reference evidence="12" key="2">
    <citation type="submission" date="2025-08" db="UniProtKB">
        <authorList>
            <consortium name="Ensembl"/>
        </authorList>
    </citation>
    <scope>IDENTIFICATION</scope>
</reference>
<evidence type="ECO:0000256" key="4">
    <source>
        <dbReference type="ARBA" id="ARBA00022448"/>
    </source>
</evidence>
<organism evidence="12 13">
    <name type="scientific">Ailuropoda melanoleuca</name>
    <name type="common">Giant panda</name>
    <dbReference type="NCBI Taxonomy" id="9646"/>
    <lineage>
        <taxon>Eukaryota</taxon>
        <taxon>Metazoa</taxon>
        <taxon>Chordata</taxon>
        <taxon>Craniata</taxon>
        <taxon>Vertebrata</taxon>
        <taxon>Euteleostomi</taxon>
        <taxon>Mammalia</taxon>
        <taxon>Eutheria</taxon>
        <taxon>Laurasiatheria</taxon>
        <taxon>Carnivora</taxon>
        <taxon>Caniformia</taxon>
        <taxon>Ursidae</taxon>
        <taxon>Ailuropoda</taxon>
    </lineage>
</organism>
<dbReference type="Ensembl" id="ENSAMET00000007984.2">
    <property type="protein sequence ID" value="ENSAMEP00000007663.2"/>
    <property type="gene ID" value="ENSAMEG00000007287.2"/>
</dbReference>
<keyword evidence="8" id="KW-0496">Mitochondrion</keyword>
<dbReference type="Gene3D" id="1.10.1090.10">
    <property type="entry name" value="Cytochrome b-c1 complex subunit 7"/>
    <property type="match status" value="1"/>
</dbReference>
<comment type="subcellular location">
    <subcellularLocation>
        <location evidence="1">Mitochondrion inner membrane</location>
        <topology evidence="1">Peripheral membrane protein</topology>
        <orientation evidence="1">Matrix side</orientation>
    </subcellularLocation>
</comment>
<evidence type="ECO:0000256" key="11">
    <source>
        <dbReference type="ARBA" id="ARBA00032927"/>
    </source>
</evidence>